<accession>A0A813V3K2</accession>
<organism evidence="1 2">
    <name type="scientific">Adineta ricciae</name>
    <name type="common">Rotifer</name>
    <dbReference type="NCBI Taxonomy" id="249248"/>
    <lineage>
        <taxon>Eukaryota</taxon>
        <taxon>Metazoa</taxon>
        <taxon>Spiralia</taxon>
        <taxon>Gnathifera</taxon>
        <taxon>Rotifera</taxon>
        <taxon>Eurotatoria</taxon>
        <taxon>Bdelloidea</taxon>
        <taxon>Adinetida</taxon>
        <taxon>Adinetidae</taxon>
        <taxon>Adineta</taxon>
    </lineage>
</organism>
<dbReference type="AlphaFoldDB" id="A0A813V3K2"/>
<evidence type="ECO:0000313" key="1">
    <source>
        <dbReference type="EMBL" id="CAF0832182.1"/>
    </source>
</evidence>
<evidence type="ECO:0000313" key="2">
    <source>
        <dbReference type="Proteomes" id="UP000663852"/>
    </source>
</evidence>
<dbReference type="Proteomes" id="UP000663852">
    <property type="component" value="Unassembled WGS sequence"/>
</dbReference>
<dbReference type="OrthoDB" id="3509362at2759"/>
<comment type="caution">
    <text evidence="1">The sequence shown here is derived from an EMBL/GenBank/DDBJ whole genome shotgun (WGS) entry which is preliminary data.</text>
</comment>
<dbReference type="Gene3D" id="3.40.50.720">
    <property type="entry name" value="NAD(P)-binding Rossmann-like Domain"/>
    <property type="match status" value="1"/>
</dbReference>
<proteinExistence type="predicted"/>
<reference evidence="1" key="1">
    <citation type="submission" date="2021-02" db="EMBL/GenBank/DDBJ databases">
        <authorList>
            <person name="Nowell W R."/>
        </authorList>
    </citation>
    <scope>NUCLEOTIDE SEQUENCE</scope>
</reference>
<sequence length="87" mass="9807">MIMSSKHRSLFPPGLAELDIFPSKSFKFAMLNKIIQDHIDVINYAKEDVVVRVLELSENQGVDIAYDSIYVESSFAKSLVTVRQDGT</sequence>
<protein>
    <submittedName>
        <fullName evidence="1">Uncharacterized protein</fullName>
    </submittedName>
</protein>
<name>A0A813V3K2_ADIRI</name>
<gene>
    <name evidence="1" type="ORF">EDS130_LOCUS6397</name>
</gene>
<dbReference type="EMBL" id="CAJNOJ010000018">
    <property type="protein sequence ID" value="CAF0832182.1"/>
    <property type="molecule type" value="Genomic_DNA"/>
</dbReference>